<dbReference type="EMBL" id="SLXV01000027">
    <property type="protein sequence ID" value="TCP66089.1"/>
    <property type="molecule type" value="Genomic_DNA"/>
</dbReference>
<proteinExistence type="inferred from homology"/>
<dbReference type="InterPro" id="IPR036286">
    <property type="entry name" value="LexA/Signal_pep-like_sf"/>
</dbReference>
<dbReference type="InterPro" id="IPR019757">
    <property type="entry name" value="Pept_S26A_signal_pept_1_Lys-AS"/>
</dbReference>
<dbReference type="InterPro" id="IPR019758">
    <property type="entry name" value="Pept_S26A_signal_pept_1_CS"/>
</dbReference>
<dbReference type="OrthoDB" id="9802919at2"/>
<comment type="similarity">
    <text evidence="3 9">Belongs to the peptidase S26 family.</text>
</comment>
<feature type="active site" evidence="7">
    <location>
        <position position="105"/>
    </location>
</feature>
<dbReference type="InterPro" id="IPR019756">
    <property type="entry name" value="Pept_S26A_signal_pept_1_Ser-AS"/>
</dbReference>
<dbReference type="NCBIfam" id="TIGR02227">
    <property type="entry name" value="sigpep_I_bact"/>
    <property type="match status" value="1"/>
</dbReference>
<keyword evidence="12" id="KW-1185">Reference proteome</keyword>
<dbReference type="CDD" id="cd06530">
    <property type="entry name" value="S26_SPase_I"/>
    <property type="match status" value="1"/>
</dbReference>
<dbReference type="PROSITE" id="PS00760">
    <property type="entry name" value="SPASE_I_2"/>
    <property type="match status" value="1"/>
</dbReference>
<evidence type="ECO:0000313" key="11">
    <source>
        <dbReference type="EMBL" id="TCP66089.1"/>
    </source>
</evidence>
<evidence type="ECO:0000256" key="1">
    <source>
        <dbReference type="ARBA" id="ARBA00000677"/>
    </source>
</evidence>
<dbReference type="EC" id="3.4.21.89" evidence="4 8"/>
<keyword evidence="8" id="KW-0812">Transmembrane</keyword>
<keyword evidence="6 8" id="KW-0378">Hydrolase</keyword>
<evidence type="ECO:0000259" key="10">
    <source>
        <dbReference type="Pfam" id="PF10502"/>
    </source>
</evidence>
<dbReference type="PRINTS" id="PR00727">
    <property type="entry name" value="LEADERPTASE"/>
</dbReference>
<dbReference type="PANTHER" id="PTHR43390">
    <property type="entry name" value="SIGNAL PEPTIDASE I"/>
    <property type="match status" value="1"/>
</dbReference>
<organism evidence="11 12">
    <name type="scientific">Baia soyae</name>
    <dbReference type="NCBI Taxonomy" id="1544746"/>
    <lineage>
        <taxon>Bacteria</taxon>
        <taxon>Bacillati</taxon>
        <taxon>Bacillota</taxon>
        <taxon>Bacilli</taxon>
        <taxon>Bacillales</taxon>
        <taxon>Thermoactinomycetaceae</taxon>
        <taxon>Baia</taxon>
    </lineage>
</organism>
<evidence type="ECO:0000256" key="8">
    <source>
        <dbReference type="RuleBase" id="RU003993"/>
    </source>
</evidence>
<evidence type="ECO:0000256" key="5">
    <source>
        <dbReference type="ARBA" id="ARBA00022670"/>
    </source>
</evidence>
<dbReference type="GO" id="GO:0004252">
    <property type="term" value="F:serine-type endopeptidase activity"/>
    <property type="evidence" value="ECO:0007669"/>
    <property type="project" value="InterPro"/>
</dbReference>
<dbReference type="PROSITE" id="PS00761">
    <property type="entry name" value="SPASE_I_3"/>
    <property type="match status" value="1"/>
</dbReference>
<dbReference type="GO" id="GO:0005886">
    <property type="term" value="C:plasma membrane"/>
    <property type="evidence" value="ECO:0007669"/>
    <property type="project" value="UniProtKB-SubCell"/>
</dbReference>
<dbReference type="RefSeq" id="WP_131849176.1">
    <property type="nucleotide sequence ID" value="NZ_SLXV01000027.1"/>
</dbReference>
<dbReference type="Pfam" id="PF10502">
    <property type="entry name" value="Peptidase_S26"/>
    <property type="match status" value="1"/>
</dbReference>
<feature type="transmembrane region" description="Helical" evidence="8">
    <location>
        <begin position="12"/>
        <end position="30"/>
    </location>
</feature>
<comment type="catalytic activity">
    <reaction evidence="1 8">
        <text>Cleavage of hydrophobic, N-terminal signal or leader sequences from secreted and periplasmic proteins.</text>
        <dbReference type="EC" id="3.4.21.89"/>
    </reaction>
</comment>
<dbReference type="AlphaFoldDB" id="A0A4R2RT83"/>
<dbReference type="Gene3D" id="2.10.109.10">
    <property type="entry name" value="Umud Fragment, subunit A"/>
    <property type="match status" value="1"/>
</dbReference>
<evidence type="ECO:0000256" key="4">
    <source>
        <dbReference type="ARBA" id="ARBA00013208"/>
    </source>
</evidence>
<name>A0A4R2RT83_9BACL</name>
<keyword evidence="8" id="KW-1133">Transmembrane helix</keyword>
<feature type="active site" evidence="7">
    <location>
        <position position="39"/>
    </location>
</feature>
<dbReference type="InterPro" id="IPR000223">
    <property type="entry name" value="Pept_S26A_signal_pept_1"/>
</dbReference>
<feature type="domain" description="Peptidase S26" evidence="10">
    <location>
        <begin position="10"/>
        <end position="187"/>
    </location>
</feature>
<keyword evidence="5 8" id="KW-0645">Protease</keyword>
<dbReference type="PANTHER" id="PTHR43390:SF1">
    <property type="entry name" value="CHLOROPLAST PROCESSING PEPTIDASE"/>
    <property type="match status" value="1"/>
</dbReference>
<comment type="subcellular location">
    <subcellularLocation>
        <location evidence="2">Cell membrane</location>
        <topology evidence="2">Single-pass type II membrane protein</topology>
    </subcellularLocation>
    <subcellularLocation>
        <location evidence="9">Membrane</location>
        <topology evidence="9">Single-pass type II membrane protein</topology>
    </subcellularLocation>
</comment>
<evidence type="ECO:0000256" key="7">
    <source>
        <dbReference type="PIRSR" id="PIRSR600223-1"/>
    </source>
</evidence>
<accession>A0A4R2RT83</accession>
<dbReference type="Proteomes" id="UP000294746">
    <property type="component" value="Unassembled WGS sequence"/>
</dbReference>
<keyword evidence="8" id="KW-0472">Membrane</keyword>
<protein>
    <recommendedName>
        <fullName evidence="4 8">Signal peptidase I</fullName>
        <ecNumber evidence="4 8">3.4.21.89</ecNumber>
    </recommendedName>
</protein>
<dbReference type="SUPFAM" id="SSF51306">
    <property type="entry name" value="LexA/Signal peptidase"/>
    <property type="match status" value="1"/>
</dbReference>
<dbReference type="PROSITE" id="PS00501">
    <property type="entry name" value="SPASE_I_1"/>
    <property type="match status" value="1"/>
</dbReference>
<evidence type="ECO:0000256" key="2">
    <source>
        <dbReference type="ARBA" id="ARBA00004401"/>
    </source>
</evidence>
<dbReference type="InterPro" id="IPR019533">
    <property type="entry name" value="Peptidase_S26"/>
</dbReference>
<reference evidence="11 12" key="1">
    <citation type="submission" date="2019-03" db="EMBL/GenBank/DDBJ databases">
        <title>Genomic Encyclopedia of Type Strains, Phase IV (KMG-IV): sequencing the most valuable type-strain genomes for metagenomic binning, comparative biology and taxonomic classification.</title>
        <authorList>
            <person name="Goeker M."/>
        </authorList>
    </citation>
    <scope>NUCLEOTIDE SEQUENCE [LARGE SCALE GENOMIC DNA]</scope>
    <source>
        <strain evidence="11 12">DSM 46831</strain>
    </source>
</reference>
<gene>
    <name evidence="11" type="ORF">EDD57_12724</name>
</gene>
<dbReference type="GO" id="GO:0009003">
    <property type="term" value="F:signal peptidase activity"/>
    <property type="evidence" value="ECO:0007669"/>
    <property type="project" value="UniProtKB-EC"/>
</dbReference>
<evidence type="ECO:0000256" key="3">
    <source>
        <dbReference type="ARBA" id="ARBA00009370"/>
    </source>
</evidence>
<evidence type="ECO:0000313" key="12">
    <source>
        <dbReference type="Proteomes" id="UP000294746"/>
    </source>
</evidence>
<sequence length="189" mass="21295">MPKIVKQSFSWFVSILLGIVVALILSIYVVQPTKVLGKSMEPTLHEQEQIIISKLPNTFNYHPNYGEIVIIDSRVSQKRSFKDDLSDNGLVRLLTGNHSDNIWIKRVIGKPGDVIDIKDNQLYRNGQKLNETYIKEAMNATNPVEVQLPYTVPKDSVFVLGDNRNHSRDSRSIGAVPIDHVLGVALFTK</sequence>
<evidence type="ECO:0000256" key="9">
    <source>
        <dbReference type="RuleBase" id="RU362042"/>
    </source>
</evidence>
<evidence type="ECO:0000256" key="6">
    <source>
        <dbReference type="ARBA" id="ARBA00022801"/>
    </source>
</evidence>
<comment type="caution">
    <text evidence="11">The sequence shown here is derived from an EMBL/GenBank/DDBJ whole genome shotgun (WGS) entry which is preliminary data.</text>
</comment>
<dbReference type="GO" id="GO:0006465">
    <property type="term" value="P:signal peptide processing"/>
    <property type="evidence" value="ECO:0007669"/>
    <property type="project" value="InterPro"/>
</dbReference>